<evidence type="ECO:0000313" key="2">
    <source>
        <dbReference type="Proteomes" id="UP001283361"/>
    </source>
</evidence>
<sequence>MKFLSAAASRSRLPSSASVLYQVWISSYRAWLQASPTEDNHHHPPNTYISFVPCPCDVIPLVGLMPPSPSLSLRQTARSYKTHIVWTGNVLRMPLLLLYTTSLRTKGQVAPASQCGWSPLAPTAPGSAWAARLLGYRSNHSSILLTSIPI</sequence>
<evidence type="ECO:0000313" key="1">
    <source>
        <dbReference type="EMBL" id="KAK3740513.1"/>
    </source>
</evidence>
<keyword evidence="2" id="KW-1185">Reference proteome</keyword>
<dbReference type="AlphaFoldDB" id="A0AAE1CWC3"/>
<protein>
    <submittedName>
        <fullName evidence="1">Uncharacterized protein</fullName>
    </submittedName>
</protein>
<proteinExistence type="predicted"/>
<name>A0AAE1CWC3_9GAST</name>
<dbReference type="EMBL" id="JAWDGP010006468">
    <property type="protein sequence ID" value="KAK3740513.1"/>
    <property type="molecule type" value="Genomic_DNA"/>
</dbReference>
<dbReference type="Proteomes" id="UP001283361">
    <property type="component" value="Unassembled WGS sequence"/>
</dbReference>
<organism evidence="1 2">
    <name type="scientific">Elysia crispata</name>
    <name type="common">lettuce slug</name>
    <dbReference type="NCBI Taxonomy" id="231223"/>
    <lineage>
        <taxon>Eukaryota</taxon>
        <taxon>Metazoa</taxon>
        <taxon>Spiralia</taxon>
        <taxon>Lophotrochozoa</taxon>
        <taxon>Mollusca</taxon>
        <taxon>Gastropoda</taxon>
        <taxon>Heterobranchia</taxon>
        <taxon>Euthyneura</taxon>
        <taxon>Panpulmonata</taxon>
        <taxon>Sacoglossa</taxon>
        <taxon>Placobranchoidea</taxon>
        <taxon>Plakobranchidae</taxon>
        <taxon>Elysia</taxon>
    </lineage>
</organism>
<gene>
    <name evidence="1" type="ORF">RRG08_000500</name>
</gene>
<accession>A0AAE1CWC3</accession>
<reference evidence="1" key="1">
    <citation type="journal article" date="2023" name="G3 (Bethesda)">
        <title>A reference genome for the long-term kleptoplast-retaining sea slug Elysia crispata morphotype clarki.</title>
        <authorList>
            <person name="Eastman K.E."/>
            <person name="Pendleton A.L."/>
            <person name="Shaikh M.A."/>
            <person name="Suttiyut T."/>
            <person name="Ogas R."/>
            <person name="Tomko P."/>
            <person name="Gavelis G."/>
            <person name="Widhalm J.R."/>
            <person name="Wisecaver J.H."/>
        </authorList>
    </citation>
    <scope>NUCLEOTIDE SEQUENCE</scope>
    <source>
        <strain evidence="1">ECLA1</strain>
    </source>
</reference>
<comment type="caution">
    <text evidence="1">The sequence shown here is derived from an EMBL/GenBank/DDBJ whole genome shotgun (WGS) entry which is preliminary data.</text>
</comment>